<protein>
    <submittedName>
        <fullName evidence="3">Conserved protein</fullName>
    </submittedName>
</protein>
<dbReference type="RefSeq" id="WP_052379275.1">
    <property type="nucleotide sequence ID" value="NZ_BBIO01000006.1"/>
</dbReference>
<comment type="caution">
    <text evidence="3">The sequence shown here is derived from an EMBL/GenBank/DDBJ whole genome shotgun (WGS) entry which is preliminary data.</text>
</comment>
<evidence type="ECO:0000259" key="2">
    <source>
        <dbReference type="Pfam" id="PF13229"/>
    </source>
</evidence>
<proteinExistence type="predicted"/>
<dbReference type="eggNOG" id="COG3210">
    <property type="taxonomic scope" value="Bacteria"/>
</dbReference>
<organism evidence="3 4">
    <name type="scientific">Tepidicaulis marinus</name>
    <dbReference type="NCBI Taxonomy" id="1333998"/>
    <lineage>
        <taxon>Bacteria</taxon>
        <taxon>Pseudomonadati</taxon>
        <taxon>Pseudomonadota</taxon>
        <taxon>Alphaproteobacteria</taxon>
        <taxon>Hyphomicrobiales</taxon>
        <taxon>Parvibaculaceae</taxon>
        <taxon>Tepidicaulis</taxon>
    </lineage>
</organism>
<reference evidence="3 4" key="1">
    <citation type="submission" date="2014-07" db="EMBL/GenBank/DDBJ databases">
        <title>Tepidicaulis marinum gen. nov., sp. nov., a novel marine bacterium denitrifying nitrate to nitrous oxide strictly under microaerobic conditions.</title>
        <authorList>
            <person name="Takeuchi M."/>
            <person name="Yamagishi T."/>
            <person name="Kamagata Y."/>
            <person name="Oshima K."/>
            <person name="Hattori M."/>
            <person name="Katayama T."/>
            <person name="Hanada S."/>
            <person name="Tamaki H."/>
            <person name="Marumo K."/>
            <person name="Maeda H."/>
            <person name="Nedachi M."/>
            <person name="Iwasaki W."/>
            <person name="Suwa Y."/>
            <person name="Sakata S."/>
        </authorList>
    </citation>
    <scope>NUCLEOTIDE SEQUENCE [LARGE SCALE GENOMIC DNA]</scope>
    <source>
        <strain evidence="3 4">MA2</strain>
    </source>
</reference>
<dbReference type="Pfam" id="PF11924">
    <property type="entry name" value="IAT_beta"/>
    <property type="match status" value="1"/>
</dbReference>
<evidence type="ECO:0000259" key="1">
    <source>
        <dbReference type="Pfam" id="PF11924"/>
    </source>
</evidence>
<dbReference type="InterPro" id="IPR012334">
    <property type="entry name" value="Pectin_lyas_fold"/>
</dbReference>
<feature type="domain" description="Right handed beta helix" evidence="2">
    <location>
        <begin position="378"/>
        <end position="531"/>
    </location>
</feature>
<dbReference type="InterPro" id="IPR011050">
    <property type="entry name" value="Pectin_lyase_fold/virulence"/>
</dbReference>
<accession>A0A081BA40</accession>
<keyword evidence="4" id="KW-1185">Reference proteome</keyword>
<gene>
    <name evidence="3" type="ORF">M2A_1407</name>
</gene>
<evidence type="ECO:0000313" key="3">
    <source>
        <dbReference type="EMBL" id="GAK44908.1"/>
    </source>
</evidence>
<sequence length="666" mass="69696">MLPAASAMAGDPPPTAKWSPWLEAAGFLSSERDRGEVSGFAPLYQDSARLVFADIKGKLFTDSLKEGNFALGYRQMTEHGWNLGAWAGYDIRRSEFGNNFSQASFGLEALSADYDFRLNGYVPLSGDKTANGLARVELSGSQIFITGGQEVALAGFDGEAGWRVPIETFLGGTEHHELRLYAGGFYFNDDKIDRALAGPRLRAEWRLMDFVEEVPGMRLTFETEIQHDDYRDGQIEAGVRLRIPLFGSSTSSLSPQERRMMEAIERDTDIVTAGTKREAVLDARSGVALNSVTTVDGNGDLTAASANAGANTLLIVDGGKGALVGTHIVTASNQTLVGGGTALALRGVQSGAVTTFTLPGTRPTLMTSGCFCGDVLTLDGGSNLHVSGMTLDGDMGAAGAGVVIGSDQRNLHLTNIAALDLSGPGVAMFDGNEVSIDGLSVLRNDFSGILVSNDNMITVRNTSMSGMTLSGIEIDTGNILVLENVLIDDTFFGPGIDAFDNNTISGRNVTLTRTGGPAIALVDDNQVNFTGLTVREAGFGFVYMENGNSVALSGADFSTTPTDGIYMDDGNSFTMTDTRMSGMGDDAFDIGANNALSISGTVISGSVGDDLFDFEGPGNVFSASTGNVKDAAAITADICDVSSGGFSGTLSFADGTVLQNGAAPCL</sequence>
<dbReference type="Gene3D" id="2.160.20.10">
    <property type="entry name" value="Single-stranded right-handed beta-helix, Pectin lyase-like"/>
    <property type="match status" value="1"/>
</dbReference>
<dbReference type="Gene3D" id="2.40.160.160">
    <property type="entry name" value="Inverse autotransporter, beta-domain"/>
    <property type="match status" value="1"/>
</dbReference>
<evidence type="ECO:0000313" key="4">
    <source>
        <dbReference type="Proteomes" id="UP000028702"/>
    </source>
</evidence>
<dbReference type="InterPro" id="IPR038177">
    <property type="entry name" value="IAT_beta_sf"/>
</dbReference>
<dbReference type="STRING" id="1333998.M2A_1407"/>
<feature type="domain" description="Inverse autotransporter beta-domain" evidence="1">
    <location>
        <begin position="33"/>
        <end position="166"/>
    </location>
</feature>
<dbReference type="SUPFAM" id="SSF51126">
    <property type="entry name" value="Pectin lyase-like"/>
    <property type="match status" value="2"/>
</dbReference>
<dbReference type="EMBL" id="BBIO01000006">
    <property type="protein sequence ID" value="GAK44908.1"/>
    <property type="molecule type" value="Genomic_DNA"/>
</dbReference>
<dbReference type="AlphaFoldDB" id="A0A081BA40"/>
<dbReference type="Proteomes" id="UP000028702">
    <property type="component" value="Unassembled WGS sequence"/>
</dbReference>
<dbReference type="Pfam" id="PF13229">
    <property type="entry name" value="Beta_helix"/>
    <property type="match status" value="1"/>
</dbReference>
<name>A0A081BA40_9HYPH</name>
<dbReference type="InterPro" id="IPR039448">
    <property type="entry name" value="Beta_helix"/>
</dbReference>
<dbReference type="InterPro" id="IPR024519">
    <property type="entry name" value="IAT_beta"/>
</dbReference>